<keyword evidence="2" id="KW-0963">Cytoplasm</keyword>
<gene>
    <name evidence="18" type="ORF">DWQ67_02375</name>
</gene>
<dbReference type="Proteomes" id="UP000273119">
    <property type="component" value="Unassembled WGS sequence"/>
</dbReference>
<comment type="caution">
    <text evidence="18">The sequence shown here is derived from an EMBL/GenBank/DDBJ whole genome shotgun (WGS) entry which is preliminary data.</text>
</comment>
<keyword evidence="4" id="KW-0677">Repeat</keyword>
<dbReference type="GO" id="GO:0004518">
    <property type="term" value="F:nuclease activity"/>
    <property type="evidence" value="ECO:0007669"/>
    <property type="project" value="UniProtKB-KW"/>
</dbReference>
<keyword evidence="3" id="KW-0479">Metal-binding</keyword>
<evidence type="ECO:0000256" key="7">
    <source>
        <dbReference type="ARBA" id="ARBA00022769"/>
    </source>
</evidence>
<dbReference type="GO" id="GO:0005524">
    <property type="term" value="F:ATP binding"/>
    <property type="evidence" value="ECO:0007669"/>
    <property type="project" value="UniProtKB-KW"/>
</dbReference>
<dbReference type="PANTHER" id="PTHR43152">
    <property type="entry name" value="UVRABC SYSTEM PROTEIN A"/>
    <property type="match status" value="1"/>
</dbReference>
<dbReference type="InterPro" id="IPR027417">
    <property type="entry name" value="P-loop_NTPase"/>
</dbReference>
<evidence type="ECO:0000256" key="10">
    <source>
        <dbReference type="ARBA" id="ARBA00022840"/>
    </source>
</evidence>
<keyword evidence="6" id="KW-0227">DNA damage</keyword>
<keyword evidence="13" id="KW-0234">DNA repair</keyword>
<keyword evidence="7" id="KW-0228">DNA excision</keyword>
<keyword evidence="5" id="KW-0547">Nucleotide-binding</keyword>
<dbReference type="GO" id="GO:0016887">
    <property type="term" value="F:ATP hydrolysis activity"/>
    <property type="evidence" value="ECO:0007669"/>
    <property type="project" value="InterPro"/>
</dbReference>
<evidence type="ECO:0000256" key="3">
    <source>
        <dbReference type="ARBA" id="ARBA00022723"/>
    </source>
</evidence>
<evidence type="ECO:0000313" key="18">
    <source>
        <dbReference type="EMBL" id="RKW71699.1"/>
    </source>
</evidence>
<evidence type="ECO:0000259" key="17">
    <source>
        <dbReference type="Pfam" id="PF17755"/>
    </source>
</evidence>
<dbReference type="Gene3D" id="1.10.8.280">
    <property type="entry name" value="ABC transporter ATPase domain-like"/>
    <property type="match status" value="1"/>
</dbReference>
<dbReference type="GO" id="GO:0008270">
    <property type="term" value="F:zinc ion binding"/>
    <property type="evidence" value="ECO:0007669"/>
    <property type="project" value="UniProtKB-KW"/>
</dbReference>
<keyword evidence="19" id="KW-1185">Reference proteome</keyword>
<evidence type="ECO:0000256" key="8">
    <source>
        <dbReference type="ARBA" id="ARBA00022771"/>
    </source>
</evidence>
<evidence type="ECO:0000256" key="13">
    <source>
        <dbReference type="ARBA" id="ARBA00023204"/>
    </source>
</evidence>
<proteinExistence type="inferred from homology"/>
<evidence type="ECO:0000256" key="4">
    <source>
        <dbReference type="ARBA" id="ARBA00022737"/>
    </source>
</evidence>
<keyword evidence="10" id="KW-0067">ATP-binding</keyword>
<organism evidence="18 19">
    <name type="scientific">Galactobacter caseinivorans</name>
    <dbReference type="NCBI Taxonomy" id="2676123"/>
    <lineage>
        <taxon>Bacteria</taxon>
        <taxon>Bacillati</taxon>
        <taxon>Actinomycetota</taxon>
        <taxon>Actinomycetes</taxon>
        <taxon>Micrococcales</taxon>
        <taxon>Micrococcaceae</taxon>
        <taxon>Galactobacter</taxon>
    </lineage>
</organism>
<keyword evidence="9" id="KW-0862">Zinc</keyword>
<dbReference type="Gene3D" id="1.20.1580.10">
    <property type="entry name" value="ABC transporter ATPase like domain"/>
    <property type="match status" value="2"/>
</dbReference>
<dbReference type="Gene3D" id="3.40.50.300">
    <property type="entry name" value="P-loop containing nucleotide triphosphate hydrolases"/>
    <property type="match status" value="2"/>
</dbReference>
<sequence length="842" mass="88705">MPARVLPTQIEVRGARVNNLRSVDVDLPLNSYVAMTGVSGSGKSSLALGVLYAEGSRRYLDGLSSYQRRRISQAAAPDVDSVEFVPAALALRQRPSAPGPRSTVATLSEVGAALRLSMSRLGTHLCPNGHGVAATPQAWVAESLRCPEDGLSFHLPSAESFSSASVGACPRCEGLGVVSEVDPATLITDPSLSIDEGAVAPWRLTGRMHMPSVVRELGVPTDVPFRDLSPQQQHLVLDGPVTKQHVVITSKNGRAFEMDAVYESATQSVLSLGGSVRSSGERHGADRFLRFSRCPDCEGSGLGPVARSSTLLGHSLPQLLALSLSAFPELTRKLRDGVDSQAPDDAPAVRQRPALLLAAELLRAVEPLLELGLGYLQAGRRGETLSTGERQRMELAATAMRRTTGMLYVLDEPTVGLHPAAVAGLVTVMNRIVETGNSLVVVDHDVDVLRGADWLVELGPGAGQHGGTITAQGTPQELAADSRSVTGPYLSGAADPRVRPAKDPGQEWLQLRVGRYLSLQDVELRLPQRALSVITGVSGAGKSALIVDSLVPAVRAQLGEGATPEWVDSLDITGLRRMVVADSTPIGANARSTPATYSGIFDTIRQRFARTDSARSAGHTASYYSYNSKSGGRCPTCEGLGQLSLDLQYLPDLTMVCSSCHGGRYAPEALTATVDGLDIAAYLSQSVDQAAERWGGSGAGLKVLRSLQDVGLGYLTLGEPTPALSGGEAQRLRLAAELGRAQAGGLFVFDEPTIGLHPQDVRVLVELMRRLVDAGGTVVVIEHDLDLIANADWLVDVGPGGGAEGGRIVAQGSVSQFLRGDAGTEGAVITPWLRRHLGESAS</sequence>
<dbReference type="PROSITE" id="PS00211">
    <property type="entry name" value="ABC_TRANSPORTER_1"/>
    <property type="match status" value="1"/>
</dbReference>
<reference evidence="18 19" key="1">
    <citation type="submission" date="2018-07" db="EMBL/GenBank/DDBJ databases">
        <title>Arthrobacter sp. nov., isolated from raw cow's milk with high bacterial count.</title>
        <authorList>
            <person name="Hahne J."/>
            <person name="Isele D."/>
            <person name="Lipski A."/>
        </authorList>
    </citation>
    <scope>NUCLEOTIDE SEQUENCE [LARGE SCALE GENOMIC DNA]</scope>
    <source>
        <strain evidence="18 19">JZ R-183</strain>
    </source>
</reference>
<evidence type="ECO:0000256" key="1">
    <source>
        <dbReference type="ARBA" id="ARBA00004496"/>
    </source>
</evidence>
<dbReference type="AlphaFoldDB" id="A0A496PMK4"/>
<evidence type="ECO:0000256" key="6">
    <source>
        <dbReference type="ARBA" id="ARBA00022763"/>
    </source>
</evidence>
<dbReference type="PANTHER" id="PTHR43152:SF1">
    <property type="entry name" value="UVRA PROTEIN"/>
    <property type="match status" value="1"/>
</dbReference>
<dbReference type="EMBL" id="QQXL01000001">
    <property type="protein sequence ID" value="RKW71699.1"/>
    <property type="molecule type" value="Genomic_DNA"/>
</dbReference>
<evidence type="ECO:0000313" key="19">
    <source>
        <dbReference type="Proteomes" id="UP000273119"/>
    </source>
</evidence>
<comment type="subcellular location">
    <subcellularLocation>
        <location evidence="1">Cytoplasm</location>
    </subcellularLocation>
</comment>
<accession>A0A496PMK4</accession>
<dbReference type="SUPFAM" id="SSF52540">
    <property type="entry name" value="P-loop containing nucleoside triphosphate hydrolases"/>
    <property type="match status" value="2"/>
</dbReference>
<dbReference type="GO" id="GO:0005737">
    <property type="term" value="C:cytoplasm"/>
    <property type="evidence" value="ECO:0007669"/>
    <property type="project" value="UniProtKB-SubCell"/>
</dbReference>
<dbReference type="RefSeq" id="WP_121483962.1">
    <property type="nucleotide sequence ID" value="NZ_QQXL01000001.1"/>
</dbReference>
<comment type="similarity">
    <text evidence="14">Belongs to the ABC transporter superfamily. UvrA family.</text>
</comment>
<dbReference type="GO" id="GO:0003677">
    <property type="term" value="F:DNA binding"/>
    <property type="evidence" value="ECO:0007669"/>
    <property type="project" value="UniProtKB-KW"/>
</dbReference>
<evidence type="ECO:0000256" key="2">
    <source>
        <dbReference type="ARBA" id="ARBA00022490"/>
    </source>
</evidence>
<evidence type="ECO:0000256" key="14">
    <source>
        <dbReference type="ARBA" id="ARBA00038000"/>
    </source>
</evidence>
<evidence type="ECO:0000256" key="16">
    <source>
        <dbReference type="ARBA" id="ARBA00042156"/>
    </source>
</evidence>
<evidence type="ECO:0000256" key="11">
    <source>
        <dbReference type="ARBA" id="ARBA00022881"/>
    </source>
</evidence>
<evidence type="ECO:0000256" key="5">
    <source>
        <dbReference type="ARBA" id="ARBA00022741"/>
    </source>
</evidence>
<dbReference type="GO" id="GO:0006281">
    <property type="term" value="P:DNA repair"/>
    <property type="evidence" value="ECO:0007669"/>
    <property type="project" value="UniProtKB-KW"/>
</dbReference>
<name>A0A496PMK4_9MICC</name>
<dbReference type="InterPro" id="IPR017871">
    <property type="entry name" value="ABC_transporter-like_CS"/>
</dbReference>
<keyword evidence="11" id="KW-0267">Excision nuclease</keyword>
<dbReference type="InterPro" id="IPR041552">
    <property type="entry name" value="UvrA_DNA-bd"/>
</dbReference>
<keyword evidence="12" id="KW-0238">DNA-binding</keyword>
<evidence type="ECO:0000256" key="15">
    <source>
        <dbReference type="ARBA" id="ARBA00039316"/>
    </source>
</evidence>
<evidence type="ECO:0000256" key="12">
    <source>
        <dbReference type="ARBA" id="ARBA00023125"/>
    </source>
</evidence>
<protein>
    <recommendedName>
        <fullName evidence="15">UvrABC system protein A</fullName>
    </recommendedName>
    <alternativeName>
        <fullName evidence="16">Excinuclease ABC subunit A</fullName>
    </alternativeName>
</protein>
<dbReference type="Pfam" id="PF17755">
    <property type="entry name" value="UvrA_DNA-bind"/>
    <property type="match status" value="1"/>
</dbReference>
<feature type="domain" description="UvrA DNA-binding" evidence="17">
    <location>
        <begin position="182"/>
        <end position="266"/>
    </location>
</feature>
<keyword evidence="8" id="KW-0863">Zinc-finger</keyword>
<evidence type="ECO:0000256" key="9">
    <source>
        <dbReference type="ARBA" id="ARBA00022833"/>
    </source>
</evidence>